<name>A0A2P2KCP3_RHIMU</name>
<evidence type="ECO:0000313" key="1">
    <source>
        <dbReference type="EMBL" id="MBX03467.1"/>
    </source>
</evidence>
<accession>A0A2P2KCP3</accession>
<sequence>MQIYGALTKPMGYSLKLHNYGICSMIHWPKTSDTDLFTIWISSSRSGLNKRYRYTNHEENSIPISSRKVGITGNLSMADMRFADAQNAAIAANPKPTRASRSSDLLQKL</sequence>
<protein>
    <submittedName>
        <fullName evidence="1">Uncharacterized protein MANES_11G037700</fullName>
    </submittedName>
</protein>
<organism evidence="1">
    <name type="scientific">Rhizophora mucronata</name>
    <name type="common">Asiatic mangrove</name>
    <dbReference type="NCBI Taxonomy" id="61149"/>
    <lineage>
        <taxon>Eukaryota</taxon>
        <taxon>Viridiplantae</taxon>
        <taxon>Streptophyta</taxon>
        <taxon>Embryophyta</taxon>
        <taxon>Tracheophyta</taxon>
        <taxon>Spermatophyta</taxon>
        <taxon>Magnoliopsida</taxon>
        <taxon>eudicotyledons</taxon>
        <taxon>Gunneridae</taxon>
        <taxon>Pentapetalae</taxon>
        <taxon>rosids</taxon>
        <taxon>fabids</taxon>
        <taxon>Malpighiales</taxon>
        <taxon>Rhizophoraceae</taxon>
        <taxon>Rhizophora</taxon>
    </lineage>
</organism>
<dbReference type="AlphaFoldDB" id="A0A2P2KCP3"/>
<proteinExistence type="predicted"/>
<reference evidence="1" key="1">
    <citation type="submission" date="2018-02" db="EMBL/GenBank/DDBJ databases">
        <title>Rhizophora mucronata_Transcriptome.</title>
        <authorList>
            <person name="Meera S.P."/>
            <person name="Sreeshan A."/>
            <person name="Augustine A."/>
        </authorList>
    </citation>
    <scope>NUCLEOTIDE SEQUENCE</scope>
    <source>
        <tissue evidence="1">Leaf</tissue>
    </source>
</reference>
<dbReference type="EMBL" id="GGEC01022983">
    <property type="protein sequence ID" value="MBX03467.1"/>
    <property type="molecule type" value="Transcribed_RNA"/>
</dbReference>